<dbReference type="OrthoDB" id="5554140at2759"/>
<feature type="domain" description="F-box" evidence="2">
    <location>
        <begin position="35"/>
        <end position="75"/>
    </location>
</feature>
<keyword evidence="4" id="KW-1185">Reference proteome</keyword>
<dbReference type="GO" id="GO:0006887">
    <property type="term" value="P:exocytosis"/>
    <property type="evidence" value="ECO:0007669"/>
    <property type="project" value="TreeGrafter"/>
</dbReference>
<dbReference type="InterPro" id="IPR036047">
    <property type="entry name" value="F-box-like_dom_sf"/>
</dbReference>
<evidence type="ECO:0000313" key="4">
    <source>
        <dbReference type="Proteomes" id="UP000799777"/>
    </source>
</evidence>
<dbReference type="Proteomes" id="UP000799777">
    <property type="component" value="Unassembled WGS sequence"/>
</dbReference>
<dbReference type="Pfam" id="PF07393">
    <property type="entry name" value="Sec10_HB"/>
    <property type="match status" value="1"/>
</dbReference>
<gene>
    <name evidence="3" type="ORF">EK21DRAFT_108592</name>
</gene>
<feature type="region of interest" description="Disordered" evidence="1">
    <location>
        <begin position="525"/>
        <end position="561"/>
    </location>
</feature>
<dbReference type="Pfam" id="PF00646">
    <property type="entry name" value="F-box"/>
    <property type="match status" value="1"/>
</dbReference>
<dbReference type="InterPro" id="IPR009976">
    <property type="entry name" value="Sec10-like"/>
</dbReference>
<dbReference type="AlphaFoldDB" id="A0A9P4HFV4"/>
<proteinExistence type="predicted"/>
<protein>
    <submittedName>
        <fullName evidence="3">Secretion pathway protein Sls2/Rcy1</fullName>
    </submittedName>
</protein>
<dbReference type="EMBL" id="ML978164">
    <property type="protein sequence ID" value="KAF2033803.1"/>
    <property type="molecule type" value="Genomic_DNA"/>
</dbReference>
<feature type="compositionally biased region" description="Polar residues" evidence="1">
    <location>
        <begin position="525"/>
        <end position="548"/>
    </location>
</feature>
<dbReference type="InterPro" id="IPR001810">
    <property type="entry name" value="F-box_dom"/>
</dbReference>
<evidence type="ECO:0000259" key="2">
    <source>
        <dbReference type="SMART" id="SM00256"/>
    </source>
</evidence>
<organism evidence="3 4">
    <name type="scientific">Setomelanomma holmii</name>
    <dbReference type="NCBI Taxonomy" id="210430"/>
    <lineage>
        <taxon>Eukaryota</taxon>
        <taxon>Fungi</taxon>
        <taxon>Dikarya</taxon>
        <taxon>Ascomycota</taxon>
        <taxon>Pezizomycotina</taxon>
        <taxon>Dothideomycetes</taxon>
        <taxon>Pleosporomycetidae</taxon>
        <taxon>Pleosporales</taxon>
        <taxon>Pleosporineae</taxon>
        <taxon>Phaeosphaeriaceae</taxon>
        <taxon>Setomelanomma</taxon>
    </lineage>
</organism>
<dbReference type="PANTHER" id="PTHR12100">
    <property type="entry name" value="SEC10"/>
    <property type="match status" value="1"/>
</dbReference>
<dbReference type="Gene3D" id="1.20.1280.50">
    <property type="match status" value="1"/>
</dbReference>
<dbReference type="GO" id="GO:0000145">
    <property type="term" value="C:exocyst"/>
    <property type="evidence" value="ECO:0007669"/>
    <property type="project" value="TreeGrafter"/>
</dbReference>
<reference evidence="3" key="1">
    <citation type="journal article" date="2020" name="Stud. Mycol.">
        <title>101 Dothideomycetes genomes: a test case for predicting lifestyles and emergence of pathogens.</title>
        <authorList>
            <person name="Haridas S."/>
            <person name="Albert R."/>
            <person name="Binder M."/>
            <person name="Bloem J."/>
            <person name="Labutti K."/>
            <person name="Salamov A."/>
            <person name="Andreopoulos B."/>
            <person name="Baker S."/>
            <person name="Barry K."/>
            <person name="Bills G."/>
            <person name="Bluhm B."/>
            <person name="Cannon C."/>
            <person name="Castanera R."/>
            <person name="Culley D."/>
            <person name="Daum C."/>
            <person name="Ezra D."/>
            <person name="Gonzalez J."/>
            <person name="Henrissat B."/>
            <person name="Kuo A."/>
            <person name="Liang C."/>
            <person name="Lipzen A."/>
            <person name="Lutzoni F."/>
            <person name="Magnuson J."/>
            <person name="Mondo S."/>
            <person name="Nolan M."/>
            <person name="Ohm R."/>
            <person name="Pangilinan J."/>
            <person name="Park H.-J."/>
            <person name="Ramirez L."/>
            <person name="Alfaro M."/>
            <person name="Sun H."/>
            <person name="Tritt A."/>
            <person name="Yoshinaga Y."/>
            <person name="Zwiers L.-H."/>
            <person name="Turgeon B."/>
            <person name="Goodwin S."/>
            <person name="Spatafora J."/>
            <person name="Crous P."/>
            <person name="Grigoriev I."/>
        </authorList>
    </citation>
    <scope>NUCLEOTIDE SEQUENCE</scope>
    <source>
        <strain evidence="3">CBS 110217</strain>
    </source>
</reference>
<dbReference type="SUPFAM" id="SSF81383">
    <property type="entry name" value="F-box domain"/>
    <property type="match status" value="1"/>
</dbReference>
<accession>A0A9P4HFV4</accession>
<evidence type="ECO:0000313" key="3">
    <source>
        <dbReference type="EMBL" id="KAF2033803.1"/>
    </source>
</evidence>
<dbReference type="FunFam" id="1.20.1280.50:FF:000071">
    <property type="entry name" value="Secretion pathway protein Sls2/Rcy1, putative"/>
    <property type="match status" value="1"/>
</dbReference>
<evidence type="ECO:0000256" key="1">
    <source>
        <dbReference type="SAM" id="MobiDB-lite"/>
    </source>
</evidence>
<dbReference type="SMART" id="SM00256">
    <property type="entry name" value="FBOX"/>
    <property type="match status" value="1"/>
</dbReference>
<dbReference type="GO" id="GO:0006893">
    <property type="term" value="P:Golgi to plasma membrane transport"/>
    <property type="evidence" value="ECO:0007669"/>
    <property type="project" value="TreeGrafter"/>
</dbReference>
<sequence>MATKSNFKRALPPGQSSFISSLRNTEIVAESKAILPAELINTILDFLPVADMFRFARTSKRMQEMVYDDTRWIQRLKSMGCWNDIEAKKRFEESMRRKLEAQRAEEARRAGVALNGSINGVPPGADGQPRTSTTLFDAALEEDMQRRSVDSGSRPRATTLDRGFADMTLSPSGQPAPSPAVLIDPQAALKVITRARSIRGMARQEYGKIYGALAPYYFDLSRSTSHTDPILFRTYRDPEQQAHMLAQLKTFAKSDYAQGWYQREEKLDTMVGIFENAVLREFEQGYAEKDFDGRMKRFATVLVTLNGGAACLDSFIHNHPLMLEKEKLGNPTDCVQHYGANQPNLRASHDFFRGLAIALNEEAAMIDRVFPLTVDVLQSFLDRVSDDIISEYITTLLDEAHDISIEVYLKAMSGVFDQALQLAMSLKPTRGSKSSFKEDVMRTISGCFEPHIDLYLQEELAFFTKRSAADVDAWEKRLADEEQTTETFYMSNVNRKAVKQDFMASFKKVVMMPVNVLPTIGGSRQSMSATPVPATNGNVTLEPTSRSGTPPGGDRAPSPRIEVPTTELAAKAAIMNSRLEGIRSLFSIEVALNLTHMAKASLERAARFVRLGGQSGEEAKEQSEQIFINLVQILGNRHMKLGFDKAVSHLADYKPREVADHSREGVAPLVAFLELVNVGDLIQQMVEVFYYQELVAANLTDRDDFLSLAAKEKKRFESMLDERVAAGLNKGIDVLMDEVEYLCGTTQKPSDFNPPVGPKGVVEMFDIGPSETATRIVDIVSSHTNMLVGSTDKNVLDVFNQEVGVRLFAALCKHLKRQRISVDGAVKLISDMNAYYTYIVSLRNKSLMQYFAALRELSQIYLIDPKDSKEIATIIADTDRYMGIFRAEEVYEYAERRADWYQIKSAVEKQMYGVGCLVM</sequence>
<dbReference type="InterPro" id="IPR048627">
    <property type="entry name" value="Sec10_HB"/>
</dbReference>
<dbReference type="PANTHER" id="PTHR12100:SF1">
    <property type="entry name" value="RECYCLIN-1"/>
    <property type="match status" value="1"/>
</dbReference>
<comment type="caution">
    <text evidence="3">The sequence shown here is derived from an EMBL/GenBank/DDBJ whole genome shotgun (WGS) entry which is preliminary data.</text>
</comment>
<name>A0A9P4HFV4_9PLEO</name>